<dbReference type="EMBL" id="HE576758">
    <property type="protein sequence ID" value="CCC70922.1"/>
    <property type="molecule type" value="Genomic_DNA"/>
</dbReference>
<protein>
    <recommendedName>
        <fullName evidence="4">F-box domain-containing protein</fullName>
    </recommendedName>
</protein>
<keyword evidence="1" id="KW-0677">Repeat</keyword>
<dbReference type="PANTHER" id="PTHR22904:SF523">
    <property type="entry name" value="STRESS-INDUCED-PHOSPHOPROTEIN 1"/>
    <property type="match status" value="1"/>
</dbReference>
<evidence type="ECO:0000256" key="1">
    <source>
        <dbReference type="ARBA" id="ARBA00022737"/>
    </source>
</evidence>
<dbReference type="GO" id="GO:0003688">
    <property type="term" value="F:DNA replication origin binding"/>
    <property type="evidence" value="ECO:0007669"/>
    <property type="project" value="EnsemblFungi"/>
</dbReference>
<accession>G0VHN8</accession>
<dbReference type="SMART" id="SM00028">
    <property type="entry name" value="TPR"/>
    <property type="match status" value="3"/>
</dbReference>
<dbReference type="GO" id="GO:0004842">
    <property type="term" value="F:ubiquitin-protein transferase activity"/>
    <property type="evidence" value="ECO:0007669"/>
    <property type="project" value="EnsemblFungi"/>
</dbReference>
<dbReference type="InterPro" id="IPR011990">
    <property type="entry name" value="TPR-like_helical_dom_sf"/>
</dbReference>
<dbReference type="InParanoid" id="G0VHN8"/>
<dbReference type="GO" id="GO:0030466">
    <property type="term" value="P:silent mating-type cassette heterochromatin formation"/>
    <property type="evidence" value="ECO:0007669"/>
    <property type="project" value="EnsemblFungi"/>
</dbReference>
<dbReference type="Pfam" id="PF00646">
    <property type="entry name" value="F-box"/>
    <property type="match status" value="1"/>
</dbReference>
<dbReference type="GO" id="GO:0031146">
    <property type="term" value="P:SCF-dependent proteasomal ubiquitin-dependent protein catabolic process"/>
    <property type="evidence" value="ECO:0007669"/>
    <property type="project" value="EnsemblFungi"/>
</dbReference>
<dbReference type="GO" id="GO:0031509">
    <property type="term" value="P:subtelomeric heterochromatin formation"/>
    <property type="evidence" value="ECO:0007669"/>
    <property type="project" value="EnsemblFungi"/>
</dbReference>
<evidence type="ECO:0000256" key="3">
    <source>
        <dbReference type="PROSITE-ProRule" id="PRU00339"/>
    </source>
</evidence>
<dbReference type="Gene3D" id="3.80.10.10">
    <property type="entry name" value="Ribonuclease Inhibitor"/>
    <property type="match status" value="1"/>
</dbReference>
<dbReference type="InterPro" id="IPR019734">
    <property type="entry name" value="TPR_rpt"/>
</dbReference>
<dbReference type="GeneID" id="96904588"/>
<dbReference type="OrthoDB" id="629492at2759"/>
<dbReference type="InterPro" id="IPR036047">
    <property type="entry name" value="F-box-like_dom_sf"/>
</dbReference>
<dbReference type="GO" id="GO:0051879">
    <property type="term" value="F:Hsp90 protein binding"/>
    <property type="evidence" value="ECO:0007669"/>
    <property type="project" value="TreeGrafter"/>
</dbReference>
<dbReference type="PROSITE" id="PS50005">
    <property type="entry name" value="TPR"/>
    <property type="match status" value="1"/>
</dbReference>
<feature type="domain" description="F-box" evidence="4">
    <location>
        <begin position="216"/>
        <end position="263"/>
    </location>
</feature>
<dbReference type="RefSeq" id="XP_003677275.1">
    <property type="nucleotide sequence ID" value="XM_003677227.1"/>
</dbReference>
<keyword evidence="6" id="KW-1185">Reference proteome</keyword>
<name>G0VHN8_NAUCA</name>
<dbReference type="GO" id="GO:1902979">
    <property type="term" value="P:mitotic DNA replication termination"/>
    <property type="evidence" value="ECO:0007669"/>
    <property type="project" value="EnsemblFungi"/>
</dbReference>
<proteinExistence type="predicted"/>
<dbReference type="InterPro" id="IPR032675">
    <property type="entry name" value="LRR_dom_sf"/>
</dbReference>
<sequence length="698" mass="81066">MSDTLPNDSLVEKALSLGTTYFQSEKYTKAIKIFQKAIELTKSYSKNDIIELRRKHNLHSYPESANAYHPKYIKLLDNRAACWEKLGELERALRDSQKMCYIEPYNLKCYLRRGRLLQRLGKDKDAYKNYKEALQRVQDSKKTLKFELPTKFVQFIQNQKDIVRTRLIESKKHNAEIITHEAGFKRKLIDPKSEQSKRTKIIAEDSAKTESTPIGMDFIKRLPTELLPLIFKDFTSKELVKTMQVSKTWHRRLISLPDLFQVFDLSNITFKQFSQCHWFLKTLKRFQESDHRIQTLRFSSRIVMDELKTLQALLMQLQNNTCTKLVLAIPNTTTRDLVQSIVPDDKLCHSVKDLSVVLKLRGDFEYECDLFSKFNQVKHLEVLFLTQLVPISVTLKNKIITPLKKDDVENLESLSIICNSGKVKRFPFSKHISVFPPNNVTKLIVAGANLRSHDNLHWLRHFNNLKTLWLEDNHTTLSDLMEVLRTDIIFHQLESLIFRESKVNNRFEPVNAEASLYYDNLKNLKELDLMGTSISGLGLSILISCCRSERITKLNIGDCPFIHFRRLKNDNDPKVLSLSHFFNDVSNLEELCLPQSSSIDDNSLMLLSEQVPMFMKLKKLDLSMNPTISGVSIYQFLKELALIRAKPLQNLVIDGCTSVSHITVNSLRASNLVAKVDCVYEREVWNRFGINSYKYRDR</sequence>
<dbReference type="InterPro" id="IPR001810">
    <property type="entry name" value="F-box_dom"/>
</dbReference>
<evidence type="ECO:0000256" key="2">
    <source>
        <dbReference type="ARBA" id="ARBA00022803"/>
    </source>
</evidence>
<dbReference type="Gene3D" id="1.20.1280.50">
    <property type="match status" value="1"/>
</dbReference>
<dbReference type="PROSITE" id="PS50181">
    <property type="entry name" value="FBOX"/>
    <property type="match status" value="1"/>
</dbReference>
<dbReference type="GO" id="GO:0006275">
    <property type="term" value="P:regulation of DNA replication"/>
    <property type="evidence" value="ECO:0007669"/>
    <property type="project" value="EnsemblFungi"/>
</dbReference>
<dbReference type="GO" id="GO:0043596">
    <property type="term" value="C:nuclear replication fork"/>
    <property type="evidence" value="ECO:0007669"/>
    <property type="project" value="EnsemblFungi"/>
</dbReference>
<dbReference type="AlphaFoldDB" id="G0VHN8"/>
<dbReference type="KEGG" id="ncs:NCAS_0G00350"/>
<dbReference type="FunCoup" id="G0VHN8">
    <property type="interactions" value="128"/>
</dbReference>
<dbReference type="GO" id="GO:0001403">
    <property type="term" value="P:invasive growth in response to glucose limitation"/>
    <property type="evidence" value="ECO:0007669"/>
    <property type="project" value="EnsemblFungi"/>
</dbReference>
<dbReference type="GO" id="GO:0016567">
    <property type="term" value="P:protein ubiquitination"/>
    <property type="evidence" value="ECO:0007669"/>
    <property type="project" value="EnsemblFungi"/>
</dbReference>
<evidence type="ECO:0000313" key="5">
    <source>
        <dbReference type="EMBL" id="CCC70922.1"/>
    </source>
</evidence>
<dbReference type="OMA" id="ISCKGYL"/>
<feature type="repeat" description="TPR" evidence="3">
    <location>
        <begin position="11"/>
        <end position="44"/>
    </location>
</feature>
<dbReference type="HOGENOM" id="CLU_023422_0_0_1"/>
<dbReference type="GO" id="GO:0032984">
    <property type="term" value="P:protein-containing complex disassembly"/>
    <property type="evidence" value="ECO:0007669"/>
    <property type="project" value="EnsemblFungi"/>
</dbReference>
<dbReference type="Proteomes" id="UP000001640">
    <property type="component" value="Chromosome 7"/>
</dbReference>
<organism evidence="5 6">
    <name type="scientific">Naumovozyma castellii</name>
    <name type="common">Yeast</name>
    <name type="synonym">Saccharomyces castellii</name>
    <dbReference type="NCBI Taxonomy" id="27288"/>
    <lineage>
        <taxon>Eukaryota</taxon>
        <taxon>Fungi</taxon>
        <taxon>Dikarya</taxon>
        <taxon>Ascomycota</taxon>
        <taxon>Saccharomycotina</taxon>
        <taxon>Saccharomycetes</taxon>
        <taxon>Saccharomycetales</taxon>
        <taxon>Saccharomycetaceae</taxon>
        <taxon>Naumovozyma</taxon>
    </lineage>
</organism>
<gene>
    <name evidence="5" type="primary">NCAS0G00350</name>
    <name evidence="5" type="ordered locus">NCAS_0G00350</name>
</gene>
<dbReference type="eggNOG" id="ENOG502QRSD">
    <property type="taxonomic scope" value="Eukaryota"/>
</dbReference>
<reference evidence="5 6" key="1">
    <citation type="journal article" date="2011" name="Proc. Natl. Acad. Sci. U.S.A.">
        <title>Evolutionary erosion of yeast sex chromosomes by mating-type switching accidents.</title>
        <authorList>
            <person name="Gordon J.L."/>
            <person name="Armisen D."/>
            <person name="Proux-Wera E."/>
            <person name="Oheigeartaigh S.S."/>
            <person name="Byrne K.P."/>
            <person name="Wolfe K.H."/>
        </authorList>
    </citation>
    <scope>NUCLEOTIDE SEQUENCE [LARGE SCALE GENOMIC DNA]</scope>
    <source>
        <strain evidence="6">ATCC 76901 / BCRC 22586 / CBS 4309 / NBRC 1992 / NRRL Y-12630</strain>
    </source>
</reference>
<keyword evidence="2 3" id="KW-0802">TPR repeat</keyword>
<dbReference type="STRING" id="1064592.G0VHN8"/>
<evidence type="ECO:0000259" key="4">
    <source>
        <dbReference type="PROSITE" id="PS50181"/>
    </source>
</evidence>
<dbReference type="SUPFAM" id="SSF81383">
    <property type="entry name" value="F-box domain"/>
    <property type="match status" value="1"/>
</dbReference>
<dbReference type="GO" id="GO:0019005">
    <property type="term" value="C:SCF ubiquitin ligase complex"/>
    <property type="evidence" value="ECO:0007669"/>
    <property type="project" value="EnsemblFungi"/>
</dbReference>
<dbReference type="Gene3D" id="1.25.40.10">
    <property type="entry name" value="Tetratricopeptide repeat domain"/>
    <property type="match status" value="1"/>
</dbReference>
<reference key="2">
    <citation type="submission" date="2011-08" db="EMBL/GenBank/DDBJ databases">
        <title>Genome sequence of Naumovozyma castellii.</title>
        <authorList>
            <person name="Gordon J.L."/>
            <person name="Armisen D."/>
            <person name="Proux-Wera E."/>
            <person name="OhEigeartaigh S.S."/>
            <person name="Byrne K.P."/>
            <person name="Wolfe K.H."/>
        </authorList>
    </citation>
    <scope>NUCLEOTIDE SEQUENCE</scope>
    <source>
        <strain>Type strain:CBS 4309</strain>
    </source>
</reference>
<dbReference type="PANTHER" id="PTHR22904">
    <property type="entry name" value="TPR REPEAT CONTAINING PROTEIN"/>
    <property type="match status" value="1"/>
</dbReference>
<dbReference type="SUPFAM" id="SSF48452">
    <property type="entry name" value="TPR-like"/>
    <property type="match status" value="1"/>
</dbReference>
<evidence type="ECO:0000313" key="6">
    <source>
        <dbReference type="Proteomes" id="UP000001640"/>
    </source>
</evidence>
<dbReference type="GO" id="GO:0000781">
    <property type="term" value="C:chromosome, telomeric region"/>
    <property type="evidence" value="ECO:0007669"/>
    <property type="project" value="GOC"/>
</dbReference>
<dbReference type="SUPFAM" id="SSF52047">
    <property type="entry name" value="RNI-like"/>
    <property type="match status" value="1"/>
</dbReference>